<dbReference type="EMBL" id="MG450654">
    <property type="protein sequence ID" value="ATW62730.1"/>
    <property type="molecule type" value="Genomic_DNA"/>
</dbReference>
<evidence type="ECO:0000313" key="2">
    <source>
        <dbReference type="Proteomes" id="UP000274731"/>
    </source>
</evidence>
<reference evidence="1 2" key="1">
    <citation type="journal article" date="2018" name="Environ. Microbiol.">
        <title>Novel phage-host interactions and evolution as revealed by a cyanomyovirus isolated from an estuarine environment.</title>
        <authorList>
            <person name="Xu Y."/>
            <person name="Zhang R."/>
            <person name="Wang N."/>
            <person name="Cai L."/>
            <person name="Tong Y."/>
            <person name="Sun Q."/>
            <person name="Chen F."/>
            <person name="Jiao N."/>
        </authorList>
    </citation>
    <scope>NUCLEOTIDE SEQUENCE [LARGE SCALE GENOMIC DNA]</scope>
</reference>
<gene>
    <name evidence="1" type="ORF">SCBWM1_gp46</name>
</gene>
<dbReference type="Proteomes" id="UP000274731">
    <property type="component" value="Segment"/>
</dbReference>
<evidence type="ECO:0000313" key="1">
    <source>
        <dbReference type="EMBL" id="ATW62730.1"/>
    </source>
</evidence>
<name>A0A3G1L3L1_9CAUD</name>
<organism evidence="1 2">
    <name type="scientific">Synechococcus phage S-CBWM1</name>
    <dbReference type="NCBI Taxonomy" id="2053653"/>
    <lineage>
        <taxon>Viruses</taxon>
        <taxon>Duplodnaviria</taxon>
        <taxon>Heunggongvirae</taxon>
        <taxon>Uroviricota</taxon>
        <taxon>Caudoviricetes</taxon>
        <taxon>Aokuangvirus</taxon>
        <taxon>Aokuangvirus SCBWM1</taxon>
    </lineage>
</organism>
<protein>
    <submittedName>
        <fullName evidence="1">Uncharacterized protein</fullName>
    </submittedName>
</protein>
<accession>A0A3G1L3L1</accession>
<sequence length="63" mass="6996">MAFSGSDNERTREVDFSQIGEFTTNETFEFFLCEVAIEVISGHFAVYPNDFGDRGGCHGASHD</sequence>
<keyword evidence="2" id="KW-1185">Reference proteome</keyword>
<proteinExistence type="predicted"/>